<protein>
    <submittedName>
        <fullName evidence="2">Uncharacterized protein</fullName>
    </submittedName>
</protein>
<dbReference type="Proteomes" id="UP000663937">
    <property type="component" value="Chromosome"/>
</dbReference>
<accession>A0A8A4ZD34</accession>
<dbReference type="EMBL" id="CP071868">
    <property type="protein sequence ID" value="QTE29824.1"/>
    <property type="molecule type" value="Genomic_DNA"/>
</dbReference>
<keyword evidence="3" id="KW-1185">Reference proteome</keyword>
<keyword evidence="1" id="KW-0812">Transmembrane</keyword>
<reference evidence="2" key="1">
    <citation type="submission" date="2021-03" db="EMBL/GenBank/DDBJ databases">
        <title>Pengzhenrongella sicca gen. nov., sp. nov., a new member of suborder Micrococcineae isolated from High-Arctic tundra soil.</title>
        <authorList>
            <person name="Peng F."/>
        </authorList>
    </citation>
    <scope>NUCLEOTIDE SEQUENCE</scope>
    <source>
        <strain evidence="2">LRZ-2</strain>
    </source>
</reference>
<proteinExistence type="predicted"/>
<feature type="transmembrane region" description="Helical" evidence="1">
    <location>
        <begin position="75"/>
        <end position="103"/>
    </location>
</feature>
<gene>
    <name evidence="2" type="ORF">J4E96_01960</name>
</gene>
<keyword evidence="1" id="KW-1133">Transmembrane helix</keyword>
<dbReference type="RefSeq" id="WP_227424130.1">
    <property type="nucleotide sequence ID" value="NZ_CP071868.1"/>
</dbReference>
<evidence type="ECO:0000256" key="1">
    <source>
        <dbReference type="SAM" id="Phobius"/>
    </source>
</evidence>
<name>A0A8A4ZD34_9MICO</name>
<evidence type="ECO:0000313" key="2">
    <source>
        <dbReference type="EMBL" id="QTE29824.1"/>
    </source>
</evidence>
<dbReference type="AlphaFoldDB" id="A0A8A4ZD34"/>
<keyword evidence="1" id="KW-0472">Membrane</keyword>
<evidence type="ECO:0000313" key="3">
    <source>
        <dbReference type="Proteomes" id="UP000663937"/>
    </source>
</evidence>
<organism evidence="2 3">
    <name type="scientific">Pengzhenrongella sicca</name>
    <dbReference type="NCBI Taxonomy" id="2819238"/>
    <lineage>
        <taxon>Bacteria</taxon>
        <taxon>Bacillati</taxon>
        <taxon>Actinomycetota</taxon>
        <taxon>Actinomycetes</taxon>
        <taxon>Micrococcales</taxon>
        <taxon>Pengzhenrongella</taxon>
    </lineage>
</organism>
<dbReference type="KEGG" id="psic:J4E96_01960"/>
<sequence length="164" mass="16352">MIAGRVGARRAIPWPPLAAVALVAALSWPAQLVLHACLPGAGPVGWLGLRLALLSASADCPDGALAIGGTGTSGAIVIATVAVPTLLAHLLAVVGGVSLSAALSRAAAGVRAVLATVVRVLPDAPRARRVRAVAAGVVRLARPPRRAWTVGHLDRGPPRGLLAA</sequence>